<dbReference type="OrthoDB" id="220328at2"/>
<feature type="domain" description="Cadherin-like" evidence="5">
    <location>
        <begin position="556"/>
        <end position="659"/>
    </location>
</feature>
<dbReference type="NCBIfam" id="TIGR01965">
    <property type="entry name" value="VCBS_repeat"/>
    <property type="match status" value="2"/>
</dbReference>
<feature type="domain" description="Cadherin-like" evidence="5">
    <location>
        <begin position="771"/>
        <end position="872"/>
    </location>
</feature>
<dbReference type="Pfam" id="PF17963">
    <property type="entry name" value="Big_9"/>
    <property type="match status" value="1"/>
</dbReference>
<organism evidence="6 7">
    <name type="scientific">Stieleria varia</name>
    <dbReference type="NCBI Taxonomy" id="2528005"/>
    <lineage>
        <taxon>Bacteria</taxon>
        <taxon>Pseudomonadati</taxon>
        <taxon>Planctomycetota</taxon>
        <taxon>Planctomycetia</taxon>
        <taxon>Pirellulales</taxon>
        <taxon>Pirellulaceae</taxon>
        <taxon>Stieleria</taxon>
    </lineage>
</organism>
<sequence>MKNLRHLLRRPRLLRASSRPTTKPQRVTQSRRLTTQALEKRELLAGDVGSYLAAHNYIDRYDVNQDFQITAADALAVVNRLAEDSKAGQLGALIGDGYSGVMGDVNSDNRITALDALNVIDALAAGEQIGEIVELQLRALTLNDQELDTDSSGAIEVGSEINLNEPFKLEISYNDLRRFSERLGVFQMFVDIGVSSGGNLQPFLKEAQELRFGDELANVTSGDFTIQLETGGPTATVTANDFVFGNPNTAIRNALVELGYTANQFTVNTEAFGTNGDGFRVIIQYTDDAFGNDDVPDLIVNQNFNTAVTYSFVELSPTDSSAAVQKALFINSIDFLSRTFNNNSPFYNTLPDGSFDSTTGFDEVGGLGRIPSGGGGIPELSNDGQLNLPFDAFSLPVILTQAIPAGQSLVADVNPGESLENLLVFGGGEVPADMILVDEDASVTFVSPGAVNNPPTVTGAVTKSFSENAGNQVVDLLEGASDPEGDALTVLNLVSNPASPAGITVNGTTVTVNPAAYASLNNGESEVITFTYQISDSVNQPISQTATVTITGVTQNTAPTVSGPATITRTEDDQPTFLNLLVNATDAEGDTLSVVGTPTVNVISGTADGITFDAANNRLNITPQAQGALNTGQQSIVSYTYQITDGSLTANTSATVTITGITDVVNNNPPVVTGPVTGAFTEDDANGTVNLLANASDPDGDTLSASTPVLRTGGDASGITFDAVNNRLNVTPSAYNSLAASESAQAIYDYSISDGNGGNVATSVTVTITGVNDAPTVTGVITRTLTENDAATTVPMLTGASDVDTSDVLNVTGVSITSDTMSGVSVTGTTINVNPAAYDSLNQGQQANIVVSYTIIDGNGGSVAQTANITIQGRDEVGTNNPPVTSGVITRTTNEDAGSFTVDLRENVSDPDGDTLNVVAPVNLTGNTAGAAVNGNILTITPSAYGSLNQGQQATVTATYTVTDGNGGNVSQTVTVTIDGRDEVSTNNPPVVAAPITRTLSEDDASVVLSLLTGASDPDGDTLSVANVTTTGDTSGVVVNGNNVNINPNAYNALFAGETSVITISYNVVDGNGGSVAQTATITITGANETGVPGSTISGDLYIDHIENLHEVIAGGTPFRNGVKDADESGLSGVVVTLFSAPTSNDSGAAINLTVLSDLDGHYEFTNLPPGTYTVSVESPESVMIVGSTSSQVVIGGSGGQNASGVSIGALGFQGSMQNLDILALPYLRANIPTSAISDGGREGGSVSLDASGNQTLFVAGEGYEGIRFAELTLNAAQDAALLTIVEMDGTVKTARLDETKFVLNQNGSAVRFFGGMEDFDFATDVDELIEQEFANYRNAVDQLLAGM</sequence>
<gene>
    <name evidence="6" type="primary">sdrD_3</name>
    <name evidence="6" type="ORF">Pla52n_42300</name>
</gene>
<protein>
    <submittedName>
        <fullName evidence="6">Serine-aspartate repeat-containing protein D</fullName>
    </submittedName>
</protein>
<dbReference type="GO" id="GO:0005576">
    <property type="term" value="C:extracellular region"/>
    <property type="evidence" value="ECO:0007669"/>
    <property type="project" value="UniProtKB-SubCell"/>
</dbReference>
<keyword evidence="3" id="KW-0732">Signal</keyword>
<evidence type="ECO:0000313" key="7">
    <source>
        <dbReference type="Proteomes" id="UP000320176"/>
    </source>
</evidence>
<comment type="caution">
    <text evidence="6">The sequence shown here is derived from an EMBL/GenBank/DDBJ whole genome shotgun (WGS) entry which is preliminary data.</text>
</comment>
<dbReference type="RefSeq" id="WP_146521410.1">
    <property type="nucleotide sequence ID" value="NZ_CP151726.1"/>
</dbReference>
<reference evidence="6 7" key="1">
    <citation type="submission" date="2019-02" db="EMBL/GenBank/DDBJ databases">
        <title>Deep-cultivation of Planctomycetes and their phenomic and genomic characterization uncovers novel biology.</title>
        <authorList>
            <person name="Wiegand S."/>
            <person name="Jogler M."/>
            <person name="Boedeker C."/>
            <person name="Pinto D."/>
            <person name="Vollmers J."/>
            <person name="Rivas-Marin E."/>
            <person name="Kohn T."/>
            <person name="Peeters S.H."/>
            <person name="Heuer A."/>
            <person name="Rast P."/>
            <person name="Oberbeckmann S."/>
            <person name="Bunk B."/>
            <person name="Jeske O."/>
            <person name="Meyerdierks A."/>
            <person name="Storesund J.E."/>
            <person name="Kallscheuer N."/>
            <person name="Luecker S."/>
            <person name="Lage O.M."/>
            <person name="Pohl T."/>
            <person name="Merkel B.J."/>
            <person name="Hornburger P."/>
            <person name="Mueller R.-W."/>
            <person name="Bruemmer F."/>
            <person name="Labrenz M."/>
            <person name="Spormann A.M."/>
            <person name="Op Den Camp H."/>
            <person name="Overmann J."/>
            <person name="Amann R."/>
            <person name="Jetten M.S.M."/>
            <person name="Mascher T."/>
            <person name="Medema M.H."/>
            <person name="Devos D.P."/>
            <person name="Kaster A.-K."/>
            <person name="Ovreas L."/>
            <person name="Rohde M."/>
            <person name="Galperin M.Y."/>
            <person name="Jogler C."/>
        </authorList>
    </citation>
    <scope>NUCLEOTIDE SEQUENCE [LARGE SCALE GENOMIC DNA]</scope>
    <source>
        <strain evidence="6 7">Pla52n</strain>
    </source>
</reference>
<feature type="domain" description="Cadherin-like" evidence="5">
    <location>
        <begin position="451"/>
        <end position="551"/>
    </location>
</feature>
<dbReference type="Gene3D" id="2.60.40.10">
    <property type="entry name" value="Immunoglobulins"/>
    <property type="match status" value="1"/>
</dbReference>
<dbReference type="Pfam" id="PF00404">
    <property type="entry name" value="Dockerin_1"/>
    <property type="match status" value="1"/>
</dbReference>
<dbReference type="Proteomes" id="UP000320176">
    <property type="component" value="Unassembled WGS sequence"/>
</dbReference>
<evidence type="ECO:0000259" key="5">
    <source>
        <dbReference type="Pfam" id="PF17892"/>
    </source>
</evidence>
<feature type="domain" description="Cadherin-like" evidence="5">
    <location>
        <begin position="987"/>
        <end position="1085"/>
    </location>
</feature>
<evidence type="ECO:0000256" key="2">
    <source>
        <dbReference type="ARBA" id="ARBA00022525"/>
    </source>
</evidence>
<keyword evidence="2" id="KW-0964">Secreted</keyword>
<dbReference type="Pfam" id="PF17210">
    <property type="entry name" value="SdrD_B"/>
    <property type="match status" value="1"/>
</dbReference>
<dbReference type="GO" id="GO:0000272">
    <property type="term" value="P:polysaccharide catabolic process"/>
    <property type="evidence" value="ECO:0007669"/>
    <property type="project" value="InterPro"/>
</dbReference>
<evidence type="ECO:0000259" key="4">
    <source>
        <dbReference type="Pfam" id="PF17210"/>
    </source>
</evidence>
<accession>A0A5C6AN71</accession>
<keyword evidence="7" id="KW-1185">Reference proteome</keyword>
<dbReference type="InterPro" id="IPR041690">
    <property type="entry name" value="Cadherin_5"/>
</dbReference>
<dbReference type="InterPro" id="IPR002105">
    <property type="entry name" value="Dockerin_1_rpt"/>
</dbReference>
<dbReference type="Pfam" id="PF17892">
    <property type="entry name" value="Cadherin_5"/>
    <property type="match status" value="5"/>
</dbReference>
<dbReference type="EMBL" id="SJPN01000005">
    <property type="protein sequence ID" value="TWU00861.1"/>
    <property type="molecule type" value="Genomic_DNA"/>
</dbReference>
<comment type="subcellular location">
    <subcellularLocation>
        <location evidence="1">Secreted</location>
    </subcellularLocation>
</comment>
<name>A0A5C6AN71_9BACT</name>
<dbReference type="NCBIfam" id="NF012211">
    <property type="entry name" value="tand_rpt_95"/>
    <property type="match status" value="2"/>
</dbReference>
<proteinExistence type="predicted"/>
<dbReference type="SUPFAM" id="SSF117074">
    <property type="entry name" value="Hypothetical protein PA1324"/>
    <property type="match status" value="1"/>
</dbReference>
<feature type="domain" description="SD-repeat containing protein B" evidence="4">
    <location>
        <begin position="1120"/>
        <end position="1187"/>
    </location>
</feature>
<evidence type="ECO:0000256" key="1">
    <source>
        <dbReference type="ARBA" id="ARBA00004613"/>
    </source>
</evidence>
<feature type="domain" description="Cadherin-like" evidence="5">
    <location>
        <begin position="667"/>
        <end position="769"/>
    </location>
</feature>
<dbReference type="InterPro" id="IPR010221">
    <property type="entry name" value="VCBS_dom"/>
</dbReference>
<dbReference type="InterPro" id="IPR033764">
    <property type="entry name" value="Sdr_B"/>
</dbReference>
<evidence type="ECO:0000256" key="3">
    <source>
        <dbReference type="ARBA" id="ARBA00022729"/>
    </source>
</evidence>
<dbReference type="InterPro" id="IPR013783">
    <property type="entry name" value="Ig-like_fold"/>
</dbReference>
<evidence type="ECO:0000313" key="6">
    <source>
        <dbReference type="EMBL" id="TWU00861.1"/>
    </source>
</evidence>
<dbReference type="GO" id="GO:0004553">
    <property type="term" value="F:hydrolase activity, hydrolyzing O-glycosyl compounds"/>
    <property type="evidence" value="ECO:0007669"/>
    <property type="project" value="InterPro"/>
</dbReference>